<dbReference type="GO" id="GO:0016042">
    <property type="term" value="P:lipid catabolic process"/>
    <property type="evidence" value="ECO:0007669"/>
    <property type="project" value="UniProtKB-UniRule"/>
</dbReference>
<organism evidence="6 7">
    <name type="scientific">Peribacillus deserti</name>
    <dbReference type="NCBI Taxonomy" id="673318"/>
    <lineage>
        <taxon>Bacteria</taxon>
        <taxon>Bacillati</taxon>
        <taxon>Bacillota</taxon>
        <taxon>Bacilli</taxon>
        <taxon>Bacillales</taxon>
        <taxon>Bacillaceae</taxon>
        <taxon>Peribacillus</taxon>
    </lineage>
</organism>
<dbReference type="RefSeq" id="WP_101644406.1">
    <property type="nucleotide sequence ID" value="NZ_PGUY01000054.1"/>
</dbReference>
<proteinExistence type="predicted"/>
<protein>
    <recommendedName>
        <fullName evidence="5">PNPLA domain-containing protein</fullName>
    </recommendedName>
</protein>
<dbReference type="AlphaFoldDB" id="A0A2N5M2Q3"/>
<sequence>METGLAFAGGGIPGCAAVGVLKALKEAGIKVTHIAGTSSGAMAAALYAYGYEPGDLEKLVPTLSRRYLDIDYKAVLLRALFLQPKLKGWLKGNRFRHLIQTLTHEDSLSALQIPCGIVATDLNKGTPVVFTQSPISDFAYETEASIADAVRASFAIPFLFKPALHKGAALIDGGVTVNCPVRICRALGANRVIAVDPISPIADIPSSSYGTYKLIHKIIYLNLKLQMESELKFADYVIQPQTDFVGGFEFKKAVQCIEAGYHSTMKNIDEIKARLSVCP</sequence>
<dbReference type="InterPro" id="IPR050301">
    <property type="entry name" value="NTE"/>
</dbReference>
<dbReference type="Gene3D" id="3.40.1090.10">
    <property type="entry name" value="Cytosolic phospholipase A2 catalytic domain"/>
    <property type="match status" value="2"/>
</dbReference>
<dbReference type="PROSITE" id="PS51635">
    <property type="entry name" value="PNPLA"/>
    <property type="match status" value="1"/>
</dbReference>
<reference evidence="6 7" key="1">
    <citation type="submission" date="2017-11" db="EMBL/GenBank/DDBJ databases">
        <title>Comparitive Functional Genomics of Dry Heat Resistant strains isolated from the Viking Spacecraft.</title>
        <authorList>
            <person name="Seuylemezian A."/>
            <person name="Cooper K."/>
            <person name="Vaishampayan P."/>
        </authorList>
    </citation>
    <scope>NUCLEOTIDE SEQUENCE [LARGE SCALE GENOMIC DNA]</scope>
    <source>
        <strain evidence="6 7">V1-29</strain>
    </source>
</reference>
<dbReference type="SUPFAM" id="SSF52151">
    <property type="entry name" value="FabD/lysophospholipase-like"/>
    <property type="match status" value="1"/>
</dbReference>
<dbReference type="Proteomes" id="UP000234748">
    <property type="component" value="Unassembled WGS sequence"/>
</dbReference>
<evidence type="ECO:0000256" key="2">
    <source>
        <dbReference type="ARBA" id="ARBA00022963"/>
    </source>
</evidence>
<feature type="active site" description="Nucleophile" evidence="4">
    <location>
        <position position="38"/>
    </location>
</feature>
<evidence type="ECO:0000259" key="5">
    <source>
        <dbReference type="PROSITE" id="PS51635"/>
    </source>
</evidence>
<name>A0A2N5M2Q3_9BACI</name>
<dbReference type="PANTHER" id="PTHR14226">
    <property type="entry name" value="NEUROPATHY TARGET ESTERASE/SWISS CHEESE D.MELANOGASTER"/>
    <property type="match status" value="1"/>
</dbReference>
<keyword evidence="2 4" id="KW-0442">Lipid degradation</keyword>
<feature type="short sequence motif" description="GXGXXG" evidence="4">
    <location>
        <begin position="9"/>
        <end position="14"/>
    </location>
</feature>
<accession>A0A2N5M2Q3</accession>
<feature type="short sequence motif" description="GXSXG" evidence="4">
    <location>
        <begin position="36"/>
        <end position="40"/>
    </location>
</feature>
<dbReference type="Pfam" id="PF01734">
    <property type="entry name" value="Patatin"/>
    <property type="match status" value="1"/>
</dbReference>
<dbReference type="PANTHER" id="PTHR14226:SF29">
    <property type="entry name" value="NEUROPATHY TARGET ESTERASE SWS"/>
    <property type="match status" value="1"/>
</dbReference>
<dbReference type="OrthoDB" id="9770965at2"/>
<comment type="caution">
    <text evidence="6">The sequence shown here is derived from an EMBL/GenBank/DDBJ whole genome shotgun (WGS) entry which is preliminary data.</text>
</comment>
<dbReference type="EMBL" id="PGUY01000054">
    <property type="protein sequence ID" value="PLT28640.1"/>
    <property type="molecule type" value="Genomic_DNA"/>
</dbReference>
<dbReference type="InterPro" id="IPR002641">
    <property type="entry name" value="PNPLA_dom"/>
</dbReference>
<evidence type="ECO:0000256" key="1">
    <source>
        <dbReference type="ARBA" id="ARBA00022801"/>
    </source>
</evidence>
<dbReference type="GO" id="GO:0016787">
    <property type="term" value="F:hydrolase activity"/>
    <property type="evidence" value="ECO:0007669"/>
    <property type="project" value="UniProtKB-UniRule"/>
</dbReference>
<keyword evidence="3 4" id="KW-0443">Lipid metabolism</keyword>
<gene>
    <name evidence="6" type="ORF">CUU66_17210</name>
</gene>
<evidence type="ECO:0000313" key="7">
    <source>
        <dbReference type="Proteomes" id="UP000234748"/>
    </source>
</evidence>
<feature type="domain" description="PNPLA" evidence="5">
    <location>
        <begin position="5"/>
        <end position="185"/>
    </location>
</feature>
<feature type="short sequence motif" description="DGA/G" evidence="4">
    <location>
        <begin position="172"/>
        <end position="174"/>
    </location>
</feature>
<dbReference type="InterPro" id="IPR016035">
    <property type="entry name" value="Acyl_Trfase/lysoPLipase"/>
</dbReference>
<keyword evidence="1 4" id="KW-0378">Hydrolase</keyword>
<evidence type="ECO:0000256" key="4">
    <source>
        <dbReference type="PROSITE-ProRule" id="PRU01161"/>
    </source>
</evidence>
<keyword evidence="7" id="KW-1185">Reference proteome</keyword>
<feature type="active site" description="Proton acceptor" evidence="4">
    <location>
        <position position="172"/>
    </location>
</feature>
<evidence type="ECO:0000256" key="3">
    <source>
        <dbReference type="ARBA" id="ARBA00023098"/>
    </source>
</evidence>
<evidence type="ECO:0000313" key="6">
    <source>
        <dbReference type="EMBL" id="PLT28640.1"/>
    </source>
</evidence>